<evidence type="ECO:0000256" key="1">
    <source>
        <dbReference type="SAM" id="MobiDB-lite"/>
    </source>
</evidence>
<protein>
    <submittedName>
        <fullName evidence="2">Uncharacterized protein</fullName>
    </submittedName>
</protein>
<organism evidence="2 3">
    <name type="scientific">Anditalea andensis</name>
    <dbReference type="NCBI Taxonomy" id="1048983"/>
    <lineage>
        <taxon>Bacteria</taxon>
        <taxon>Pseudomonadati</taxon>
        <taxon>Bacteroidota</taxon>
        <taxon>Cytophagia</taxon>
        <taxon>Cytophagales</taxon>
        <taxon>Cytophagaceae</taxon>
        <taxon>Anditalea</taxon>
    </lineage>
</organism>
<feature type="compositionally biased region" description="Basic and acidic residues" evidence="1">
    <location>
        <begin position="31"/>
        <end position="45"/>
    </location>
</feature>
<dbReference type="Proteomes" id="UP000027821">
    <property type="component" value="Unassembled WGS sequence"/>
</dbReference>
<dbReference type="STRING" id="1048983.EL17_01510"/>
<dbReference type="AlphaFoldDB" id="A0A074LN98"/>
<evidence type="ECO:0000313" key="2">
    <source>
        <dbReference type="EMBL" id="KEO75397.1"/>
    </source>
</evidence>
<feature type="compositionally biased region" description="Basic and acidic residues" evidence="1">
    <location>
        <begin position="55"/>
        <end position="91"/>
    </location>
</feature>
<dbReference type="RefSeq" id="WP_035069899.1">
    <property type="nucleotide sequence ID" value="NZ_JMIH01000012.1"/>
</dbReference>
<gene>
    <name evidence="2" type="ORF">EL17_01510</name>
</gene>
<proteinExistence type="predicted"/>
<keyword evidence="3" id="KW-1185">Reference proteome</keyword>
<dbReference type="OrthoDB" id="9952996at2"/>
<feature type="region of interest" description="Disordered" evidence="1">
    <location>
        <begin position="20"/>
        <end position="91"/>
    </location>
</feature>
<reference evidence="2 3" key="1">
    <citation type="submission" date="2014-04" db="EMBL/GenBank/DDBJ databases">
        <title>Characterization and application of a salt tolerant electro-active bacterium.</title>
        <authorList>
            <person name="Yang L."/>
            <person name="Wei S."/>
            <person name="Tay Q.X.M."/>
        </authorList>
    </citation>
    <scope>NUCLEOTIDE SEQUENCE [LARGE SCALE GENOMIC DNA]</scope>
    <source>
        <strain evidence="2 3">LY1</strain>
    </source>
</reference>
<dbReference type="EMBL" id="JMIH01000012">
    <property type="protein sequence ID" value="KEO75397.1"/>
    <property type="molecule type" value="Genomic_DNA"/>
</dbReference>
<accession>A0A074LN98</accession>
<sequence>MRYKELNPLLIFRAMAIHSLNTKMNSEDPDPTDKRPQREEHKKDEAVEEYISDDPNEKPEPQPKDPKEEEMGRSDKAKKQPSDERDRYMDQ</sequence>
<name>A0A074LN98_9BACT</name>
<evidence type="ECO:0000313" key="3">
    <source>
        <dbReference type="Proteomes" id="UP000027821"/>
    </source>
</evidence>
<comment type="caution">
    <text evidence="2">The sequence shown here is derived from an EMBL/GenBank/DDBJ whole genome shotgun (WGS) entry which is preliminary data.</text>
</comment>